<dbReference type="SUPFAM" id="SSF57701">
    <property type="entry name" value="Zn2/Cys6 DNA-binding domain"/>
    <property type="match status" value="1"/>
</dbReference>
<dbReference type="InterPro" id="IPR001138">
    <property type="entry name" value="Zn2Cys6_DnaBD"/>
</dbReference>
<keyword evidence="3" id="KW-0238">DNA-binding</keyword>
<name>A0A9W9G0X2_9EURO</name>
<keyword evidence="2" id="KW-0805">Transcription regulation</keyword>
<evidence type="ECO:0000256" key="2">
    <source>
        <dbReference type="ARBA" id="ARBA00023015"/>
    </source>
</evidence>
<dbReference type="InterPro" id="IPR007219">
    <property type="entry name" value="XnlR_reg_dom"/>
</dbReference>
<evidence type="ECO:0000256" key="1">
    <source>
        <dbReference type="ARBA" id="ARBA00022723"/>
    </source>
</evidence>
<dbReference type="PANTHER" id="PTHR47431:SF3">
    <property type="entry name" value="ZN(II)2CYS6 TRANSCRIPTION FACTOR (EUROFUNG)"/>
    <property type="match status" value="1"/>
</dbReference>
<evidence type="ECO:0000256" key="5">
    <source>
        <dbReference type="ARBA" id="ARBA00023242"/>
    </source>
</evidence>
<dbReference type="InterPro" id="IPR036864">
    <property type="entry name" value="Zn2-C6_fun-type_DNA-bd_sf"/>
</dbReference>
<evidence type="ECO:0000256" key="4">
    <source>
        <dbReference type="ARBA" id="ARBA00023163"/>
    </source>
</evidence>
<accession>A0A9W9G0X2</accession>
<dbReference type="GeneID" id="81354198"/>
<organism evidence="7 8">
    <name type="scientific">Penicillium argentinense</name>
    <dbReference type="NCBI Taxonomy" id="1131581"/>
    <lineage>
        <taxon>Eukaryota</taxon>
        <taxon>Fungi</taxon>
        <taxon>Dikarya</taxon>
        <taxon>Ascomycota</taxon>
        <taxon>Pezizomycotina</taxon>
        <taxon>Eurotiomycetes</taxon>
        <taxon>Eurotiomycetidae</taxon>
        <taxon>Eurotiales</taxon>
        <taxon>Aspergillaceae</taxon>
        <taxon>Penicillium</taxon>
    </lineage>
</organism>
<evidence type="ECO:0000256" key="3">
    <source>
        <dbReference type="ARBA" id="ARBA00023125"/>
    </source>
</evidence>
<comment type="caution">
    <text evidence="7">The sequence shown here is derived from an EMBL/GenBank/DDBJ whole genome shotgun (WGS) entry which is preliminary data.</text>
</comment>
<dbReference type="Gene3D" id="4.10.240.10">
    <property type="entry name" value="Zn(2)-C6 fungal-type DNA-binding domain"/>
    <property type="match status" value="1"/>
</dbReference>
<keyword evidence="5" id="KW-0539">Nucleus</keyword>
<keyword evidence="8" id="KW-1185">Reference proteome</keyword>
<dbReference type="GO" id="GO:0000981">
    <property type="term" value="F:DNA-binding transcription factor activity, RNA polymerase II-specific"/>
    <property type="evidence" value="ECO:0007669"/>
    <property type="project" value="InterPro"/>
</dbReference>
<dbReference type="RefSeq" id="XP_056478191.1">
    <property type="nucleotide sequence ID" value="XM_056615219.1"/>
</dbReference>
<evidence type="ECO:0000259" key="6">
    <source>
        <dbReference type="PROSITE" id="PS50048"/>
    </source>
</evidence>
<dbReference type="Pfam" id="PF00172">
    <property type="entry name" value="Zn_clus"/>
    <property type="match status" value="1"/>
</dbReference>
<evidence type="ECO:0000313" key="8">
    <source>
        <dbReference type="Proteomes" id="UP001149074"/>
    </source>
</evidence>
<dbReference type="GO" id="GO:0003677">
    <property type="term" value="F:DNA binding"/>
    <property type="evidence" value="ECO:0007669"/>
    <property type="project" value="UniProtKB-KW"/>
</dbReference>
<protein>
    <recommendedName>
        <fullName evidence="6">Zn(2)-C6 fungal-type domain-containing protein</fullName>
    </recommendedName>
</protein>
<dbReference type="CDD" id="cd12148">
    <property type="entry name" value="fungal_TF_MHR"/>
    <property type="match status" value="1"/>
</dbReference>
<dbReference type="CDD" id="cd00067">
    <property type="entry name" value="GAL4"/>
    <property type="match status" value="1"/>
</dbReference>
<feature type="domain" description="Zn(2)-C6 fungal-type" evidence="6">
    <location>
        <begin position="16"/>
        <end position="46"/>
    </location>
</feature>
<dbReference type="Proteomes" id="UP001149074">
    <property type="component" value="Unassembled WGS sequence"/>
</dbReference>
<dbReference type="GO" id="GO:0006351">
    <property type="term" value="P:DNA-templated transcription"/>
    <property type="evidence" value="ECO:0007669"/>
    <property type="project" value="InterPro"/>
</dbReference>
<dbReference type="GO" id="GO:0008270">
    <property type="term" value="F:zinc ion binding"/>
    <property type="evidence" value="ECO:0007669"/>
    <property type="project" value="InterPro"/>
</dbReference>
<gene>
    <name evidence="7" type="ORF">N7532_002725</name>
</gene>
<sequence>MDSPTHAGNNSAISVACLNCRDKHLKCDGNPEGCGRCRDLALFCHFVPSRRGRRGQPYKYPCIDGIDSTLDEGDSILNNASLNILTSTDLSPSYVPEPQGPPQMNKHLVKVFFEYFHPAHPILPPFDLWIMSSPPQYLINIVEFIGLHHISPGQVPECSNDLWAAMDIAELALEKAQAYLLLSILFHGRRVPEHAKECIGLAIQCSFRLGLHCRELSDTVEMQNPSRSESMRRTLWEIFIVDTILAALQVGGALQFKMEIPDVSLPSEDECFLDGHSGLSSISANDLPRRVLLDDDRISSLAYRVEATLILRQCFIACESHAPEGTLEVLDSTISAWFHRWPSANSTILQPNGKVNQIDLQTAMIMHCACIYLHFSKSFLVSLLPNTSELFCSRPPSISAHSSKPQMHTAKIVNSAVELSKLASLSTCVTCHTPFFACTLVLSSIVQVAVLTAPVGLPFGMHYSYLALNIGVLKSMGNIWGIAASSLTKLRAIAREVEQASQEAGHGLIGSASLPPCLQS</sequence>
<dbReference type="PROSITE" id="PS50048">
    <property type="entry name" value="ZN2_CY6_FUNGAL_2"/>
    <property type="match status" value="1"/>
</dbReference>
<keyword evidence="4" id="KW-0804">Transcription</keyword>
<proteinExistence type="predicted"/>
<dbReference type="OrthoDB" id="10067394at2759"/>
<dbReference type="SMART" id="SM00066">
    <property type="entry name" value="GAL4"/>
    <property type="match status" value="1"/>
</dbReference>
<dbReference type="PROSITE" id="PS00463">
    <property type="entry name" value="ZN2_CY6_FUNGAL_1"/>
    <property type="match status" value="1"/>
</dbReference>
<dbReference type="PANTHER" id="PTHR47431">
    <property type="entry name" value="ZN(II)2CYS6 TRANSCRIPTION FACTOR (EUROFUNG)-RELATED"/>
    <property type="match status" value="1"/>
</dbReference>
<keyword evidence="1" id="KW-0479">Metal-binding</keyword>
<reference evidence="7" key="2">
    <citation type="journal article" date="2023" name="IMA Fungus">
        <title>Comparative genomic study of the Penicillium genus elucidates a diverse pangenome and 15 lateral gene transfer events.</title>
        <authorList>
            <person name="Petersen C."/>
            <person name="Sorensen T."/>
            <person name="Nielsen M.R."/>
            <person name="Sondergaard T.E."/>
            <person name="Sorensen J.L."/>
            <person name="Fitzpatrick D.A."/>
            <person name="Frisvad J.C."/>
            <person name="Nielsen K.L."/>
        </authorList>
    </citation>
    <scope>NUCLEOTIDE SEQUENCE</scope>
    <source>
        <strain evidence="7">IBT 30761</strain>
    </source>
</reference>
<dbReference type="Pfam" id="PF04082">
    <property type="entry name" value="Fungal_trans"/>
    <property type="match status" value="1"/>
</dbReference>
<dbReference type="AlphaFoldDB" id="A0A9W9G0X2"/>
<reference evidence="7" key="1">
    <citation type="submission" date="2022-11" db="EMBL/GenBank/DDBJ databases">
        <authorList>
            <person name="Petersen C."/>
        </authorList>
    </citation>
    <scope>NUCLEOTIDE SEQUENCE</scope>
    <source>
        <strain evidence="7">IBT 30761</strain>
    </source>
</reference>
<evidence type="ECO:0000313" key="7">
    <source>
        <dbReference type="EMBL" id="KAJ5110080.1"/>
    </source>
</evidence>
<dbReference type="EMBL" id="JAPQKI010000003">
    <property type="protein sequence ID" value="KAJ5110080.1"/>
    <property type="molecule type" value="Genomic_DNA"/>
</dbReference>